<feature type="region of interest" description="Disordered" evidence="1">
    <location>
        <begin position="363"/>
        <end position="402"/>
    </location>
</feature>
<dbReference type="Gene3D" id="2.120.10.80">
    <property type="entry name" value="Kelch-type beta propeller"/>
    <property type="match status" value="2"/>
</dbReference>
<gene>
    <name evidence="3" type="ORF">SEMRO_1440_G272820.1</name>
</gene>
<feature type="signal peptide" evidence="2">
    <location>
        <begin position="1"/>
        <end position="20"/>
    </location>
</feature>
<comment type="caution">
    <text evidence="3">The sequence shown here is derived from an EMBL/GenBank/DDBJ whole genome shotgun (WGS) entry which is preliminary data.</text>
</comment>
<name>A0A9N8EM41_9STRA</name>
<dbReference type="OrthoDB" id="45365at2759"/>
<sequence>MMRQLSILASFLLLPSLIVANHDIELERTVLEAQIPKPLSDHTASLAQDNLVYIAGGCDDPNGNTFDANASFFTCGSVSDSFYSFNPETKEFKTLPNLPSPRYRHASAAVNNQIWIVGGRSLEDGLLTDVNVFDIATQSWTTVELPEEYATSDLAGWATATHAYFAGGYTANYTAQTTVFSIDVSSFGELAEPEVIRHADLKEARGDVAATVNLGTGYAYIGGGFSHENNFCRPLESVERYSLDGDTWIKVASLPTARADKVMVTLEDHIISMGGERQDDNICDIDNPSPGELTLAVDDIEVLNDDDSTWEISSALPETRFRFAAVAYKNTIYTFGGQHGYDETCNCLKTTNEVVTYVDVSPDEDAGDVYSHEDGDHDHHDDTKDEAATTNPPGASVTDDSGATSFSTMTAGLALLLAAFFS</sequence>
<proteinExistence type="predicted"/>
<reference evidence="3" key="1">
    <citation type="submission" date="2020-06" db="EMBL/GenBank/DDBJ databases">
        <authorList>
            <consortium name="Plant Systems Biology data submission"/>
        </authorList>
    </citation>
    <scope>NUCLEOTIDE SEQUENCE</scope>
    <source>
        <strain evidence="3">D6</strain>
    </source>
</reference>
<dbReference type="Proteomes" id="UP001153069">
    <property type="component" value="Unassembled WGS sequence"/>
</dbReference>
<keyword evidence="4" id="KW-1185">Reference proteome</keyword>
<dbReference type="PANTHER" id="PTHR46375">
    <property type="entry name" value="KELCH REPEAT AND BTB DOMAIN-CONTAINING PROTEIN 13-RELATED"/>
    <property type="match status" value="1"/>
</dbReference>
<dbReference type="Pfam" id="PF24681">
    <property type="entry name" value="Kelch_KLHDC2_KLHL20_DRC7"/>
    <property type="match status" value="1"/>
</dbReference>
<keyword evidence="2" id="KW-0732">Signal</keyword>
<evidence type="ECO:0000256" key="1">
    <source>
        <dbReference type="SAM" id="MobiDB-lite"/>
    </source>
</evidence>
<dbReference type="SUPFAM" id="SSF117281">
    <property type="entry name" value="Kelch motif"/>
    <property type="match status" value="1"/>
</dbReference>
<organism evidence="3 4">
    <name type="scientific">Seminavis robusta</name>
    <dbReference type="NCBI Taxonomy" id="568900"/>
    <lineage>
        <taxon>Eukaryota</taxon>
        <taxon>Sar</taxon>
        <taxon>Stramenopiles</taxon>
        <taxon>Ochrophyta</taxon>
        <taxon>Bacillariophyta</taxon>
        <taxon>Bacillariophyceae</taxon>
        <taxon>Bacillariophycidae</taxon>
        <taxon>Naviculales</taxon>
        <taxon>Naviculaceae</taxon>
        <taxon>Seminavis</taxon>
    </lineage>
</organism>
<dbReference type="InterPro" id="IPR006652">
    <property type="entry name" value="Kelch_1"/>
</dbReference>
<dbReference type="InterPro" id="IPR015915">
    <property type="entry name" value="Kelch-typ_b-propeller"/>
</dbReference>
<accession>A0A9N8EM41</accession>
<feature type="compositionally biased region" description="Basic and acidic residues" evidence="1">
    <location>
        <begin position="370"/>
        <end position="387"/>
    </location>
</feature>
<dbReference type="SMART" id="SM00612">
    <property type="entry name" value="Kelch"/>
    <property type="match status" value="3"/>
</dbReference>
<feature type="chain" id="PRO_5040415835" evidence="2">
    <location>
        <begin position="21"/>
        <end position="422"/>
    </location>
</feature>
<evidence type="ECO:0000256" key="2">
    <source>
        <dbReference type="SAM" id="SignalP"/>
    </source>
</evidence>
<evidence type="ECO:0000313" key="3">
    <source>
        <dbReference type="EMBL" id="CAB9523637.1"/>
    </source>
</evidence>
<dbReference type="PANTHER" id="PTHR46375:SF3">
    <property type="entry name" value="KELCH REPEAT AND BTB DOMAIN-CONTAINING PROTEIN 13"/>
    <property type="match status" value="1"/>
</dbReference>
<protein>
    <submittedName>
        <fullName evidence="3">Kelch-like</fullName>
    </submittedName>
</protein>
<dbReference type="InterPro" id="IPR052392">
    <property type="entry name" value="Kelch-BTB_domain-containing"/>
</dbReference>
<dbReference type="AlphaFoldDB" id="A0A9N8EM41"/>
<dbReference type="EMBL" id="CAICTM010001438">
    <property type="protein sequence ID" value="CAB9523637.1"/>
    <property type="molecule type" value="Genomic_DNA"/>
</dbReference>
<feature type="compositionally biased region" description="Polar residues" evidence="1">
    <location>
        <begin position="388"/>
        <end position="402"/>
    </location>
</feature>
<evidence type="ECO:0000313" key="4">
    <source>
        <dbReference type="Proteomes" id="UP001153069"/>
    </source>
</evidence>